<evidence type="ECO:0000313" key="3">
    <source>
        <dbReference type="Proteomes" id="UP000271162"/>
    </source>
</evidence>
<feature type="region of interest" description="Disordered" evidence="1">
    <location>
        <begin position="1"/>
        <end position="59"/>
    </location>
</feature>
<evidence type="ECO:0000313" key="2">
    <source>
        <dbReference type="EMBL" id="VDL72670.1"/>
    </source>
</evidence>
<reference evidence="4" key="1">
    <citation type="submission" date="2017-02" db="UniProtKB">
        <authorList>
            <consortium name="WormBaseParasite"/>
        </authorList>
    </citation>
    <scope>IDENTIFICATION</scope>
</reference>
<reference evidence="2 3" key="2">
    <citation type="submission" date="2018-11" db="EMBL/GenBank/DDBJ databases">
        <authorList>
            <consortium name="Pathogen Informatics"/>
        </authorList>
    </citation>
    <scope>NUCLEOTIDE SEQUENCE [LARGE SCALE GENOMIC DNA]</scope>
</reference>
<dbReference type="AlphaFoldDB" id="A0A0N4Y0L3"/>
<keyword evidence="3" id="KW-1185">Reference proteome</keyword>
<evidence type="ECO:0000313" key="4">
    <source>
        <dbReference type="WBParaSite" id="NBR_0000908001-mRNA-1"/>
    </source>
</evidence>
<dbReference type="EMBL" id="UYSL01020088">
    <property type="protein sequence ID" value="VDL72670.1"/>
    <property type="molecule type" value="Genomic_DNA"/>
</dbReference>
<dbReference type="Proteomes" id="UP000271162">
    <property type="component" value="Unassembled WGS sequence"/>
</dbReference>
<accession>A0A0N4Y0L3</accession>
<gene>
    <name evidence="2" type="ORF">NBR_LOCUS9081</name>
</gene>
<feature type="compositionally biased region" description="Basic and acidic residues" evidence="1">
    <location>
        <begin position="18"/>
        <end position="36"/>
    </location>
</feature>
<sequence length="95" mass="10668">MAITKQPGEEDEDEKESDGDAKPDSKETANEEEKKLLGSGEPTDQKEDGEEEEEDLSHLPQCLQVLSTLEGVMVEQVIFSSFRCTRPQMDHVSDR</sequence>
<protein>
    <submittedName>
        <fullName evidence="4">Prothymosin alpha</fullName>
    </submittedName>
</protein>
<organism evidence="4">
    <name type="scientific">Nippostrongylus brasiliensis</name>
    <name type="common">Rat hookworm</name>
    <dbReference type="NCBI Taxonomy" id="27835"/>
    <lineage>
        <taxon>Eukaryota</taxon>
        <taxon>Metazoa</taxon>
        <taxon>Ecdysozoa</taxon>
        <taxon>Nematoda</taxon>
        <taxon>Chromadorea</taxon>
        <taxon>Rhabditida</taxon>
        <taxon>Rhabditina</taxon>
        <taxon>Rhabditomorpha</taxon>
        <taxon>Strongyloidea</taxon>
        <taxon>Heligmosomidae</taxon>
        <taxon>Nippostrongylus</taxon>
    </lineage>
</organism>
<dbReference type="WBParaSite" id="NBR_0000908001-mRNA-1">
    <property type="protein sequence ID" value="NBR_0000908001-mRNA-1"/>
    <property type="gene ID" value="NBR_0000908001"/>
</dbReference>
<evidence type="ECO:0000256" key="1">
    <source>
        <dbReference type="SAM" id="MobiDB-lite"/>
    </source>
</evidence>
<name>A0A0N4Y0L3_NIPBR</name>
<proteinExistence type="predicted"/>